<dbReference type="eggNOG" id="KOG0235">
    <property type="taxonomic scope" value="Eukaryota"/>
</dbReference>
<evidence type="ECO:0000313" key="3">
    <source>
        <dbReference type="Proteomes" id="UP000020467"/>
    </source>
</evidence>
<dbReference type="Proteomes" id="UP000020467">
    <property type="component" value="Unassembled WGS sequence"/>
</dbReference>
<comment type="caution">
    <text evidence="2">The sequence shown here is derived from an EMBL/GenBank/DDBJ whole genome shotgun (WGS) entry which is preliminary data.</text>
</comment>
<dbReference type="PANTHER" id="PTHR48100:SF15">
    <property type="entry name" value="SEDOHEPTULOSE 1,7-BISPHOSPHATASE"/>
    <property type="match status" value="1"/>
</dbReference>
<dbReference type="GO" id="GO:0050278">
    <property type="term" value="F:sedoheptulose-bisphosphatase activity"/>
    <property type="evidence" value="ECO:0007669"/>
    <property type="project" value="TreeGrafter"/>
</dbReference>
<dbReference type="EMBL" id="JARH01001091">
    <property type="protein sequence ID" value="EXF73027.1"/>
    <property type="molecule type" value="Genomic_DNA"/>
</dbReference>
<protein>
    <recommendedName>
        <fullName evidence="4">Phosphoglycerate mutase</fullName>
    </recommendedName>
</protein>
<dbReference type="KEGG" id="cfj:CFIO01_12817"/>
<dbReference type="GO" id="GO:0046390">
    <property type="term" value="P:ribose phosphate biosynthetic process"/>
    <property type="evidence" value="ECO:0007669"/>
    <property type="project" value="TreeGrafter"/>
</dbReference>
<proteinExistence type="predicted"/>
<dbReference type="OrthoDB" id="4818801at2759"/>
<name>A0A010PZT4_9PEZI</name>
<dbReference type="SUPFAM" id="SSF53254">
    <property type="entry name" value="Phosphoglycerate mutase-like"/>
    <property type="match status" value="1"/>
</dbReference>
<evidence type="ECO:0000313" key="2">
    <source>
        <dbReference type="EMBL" id="EXF73027.1"/>
    </source>
</evidence>
<feature type="binding site" evidence="1">
    <location>
        <begin position="28"/>
        <end position="29"/>
    </location>
    <ligand>
        <name>substrate</name>
    </ligand>
</feature>
<feature type="binding site" evidence="1">
    <location>
        <position position="72"/>
    </location>
    <ligand>
        <name>substrate</name>
    </ligand>
</feature>
<dbReference type="PANTHER" id="PTHR48100">
    <property type="entry name" value="BROAD-SPECIFICITY PHOSPHATASE YOR283W-RELATED"/>
    <property type="match status" value="1"/>
</dbReference>
<dbReference type="Gene3D" id="3.40.50.1240">
    <property type="entry name" value="Phosphoglycerate mutase-like"/>
    <property type="match status" value="1"/>
</dbReference>
<organism evidence="2 3">
    <name type="scientific">Colletotrichum fioriniae PJ7</name>
    <dbReference type="NCBI Taxonomy" id="1445577"/>
    <lineage>
        <taxon>Eukaryota</taxon>
        <taxon>Fungi</taxon>
        <taxon>Dikarya</taxon>
        <taxon>Ascomycota</taxon>
        <taxon>Pezizomycotina</taxon>
        <taxon>Sordariomycetes</taxon>
        <taxon>Hypocreomycetidae</taxon>
        <taxon>Glomerellales</taxon>
        <taxon>Glomerellaceae</taxon>
        <taxon>Colletotrichum</taxon>
        <taxon>Colletotrichum acutatum species complex</taxon>
    </lineage>
</organism>
<dbReference type="InterPro" id="IPR013078">
    <property type="entry name" value="His_Pase_superF_clade-1"/>
</dbReference>
<dbReference type="AlphaFoldDB" id="A0A010PZT4"/>
<dbReference type="STRING" id="1445577.A0A010PZT4"/>
<accession>A0A010PZT4</accession>
<dbReference type="Pfam" id="PF00300">
    <property type="entry name" value="His_Phos_1"/>
    <property type="match status" value="1"/>
</dbReference>
<sequence length="241" mass="27233">MADRRASTPRVFCIRHGETEWSREGRFTGVTEIDLTARGAQQASDVGELLFGRGKLVDPARLANVIVSPRKRAKHTLEKLLPLSLKTSSDDVNLEAKIITDKNVAEWDYGKYEDKEDAWNIWRDGCEGGESKKDVTERLHRLIIQIRKIQEPRMKGDGPGDVLVVSHGLTLRCFWKLWNGFEIDHNIFIDIETTGMFVLGYKGNDINKRSFYLGVSLPLAEHDGERGSQKKPRAIASETPS</sequence>
<gene>
    <name evidence="2" type="ORF">CFIO01_12817</name>
</gene>
<reference evidence="2 3" key="1">
    <citation type="submission" date="2014-02" db="EMBL/GenBank/DDBJ databases">
        <title>The genome sequence of Colletotrichum fioriniae PJ7.</title>
        <authorList>
            <person name="Baroncelli R."/>
            <person name="Thon M.R."/>
        </authorList>
    </citation>
    <scope>NUCLEOTIDE SEQUENCE [LARGE SCALE GENOMIC DNA]</scope>
    <source>
        <strain evidence="2 3">PJ7</strain>
    </source>
</reference>
<dbReference type="SMART" id="SM00855">
    <property type="entry name" value="PGAM"/>
    <property type="match status" value="1"/>
</dbReference>
<dbReference type="InterPro" id="IPR050275">
    <property type="entry name" value="PGM_Phosphatase"/>
</dbReference>
<dbReference type="InterPro" id="IPR029033">
    <property type="entry name" value="His_PPase_superfam"/>
</dbReference>
<keyword evidence="3" id="KW-1185">Reference proteome</keyword>
<dbReference type="CDD" id="cd07067">
    <property type="entry name" value="HP_PGM_like"/>
    <property type="match status" value="1"/>
</dbReference>
<evidence type="ECO:0000256" key="1">
    <source>
        <dbReference type="PIRSR" id="PIRSR613078-2"/>
    </source>
</evidence>
<dbReference type="HOGENOM" id="CLU_033323_13_0_1"/>
<evidence type="ECO:0008006" key="4">
    <source>
        <dbReference type="Google" id="ProtNLM"/>
    </source>
</evidence>